<comment type="caution">
    <text evidence="2">The sequence shown here is derived from an EMBL/GenBank/DDBJ whole genome shotgun (WGS) entry which is preliminary data.</text>
</comment>
<feature type="region of interest" description="Disordered" evidence="1">
    <location>
        <begin position="1"/>
        <end position="64"/>
    </location>
</feature>
<reference evidence="2 3" key="1">
    <citation type="submission" date="2021-03" db="EMBL/GenBank/DDBJ databases">
        <title>Antimicrobial resistance genes in bacteria isolated from Japanese honey, and their potential for conferring macrolide and lincosamide resistance in the American foulbrood pathogen Paenibacillus larvae.</title>
        <authorList>
            <person name="Okamoto M."/>
            <person name="Kumagai M."/>
            <person name="Kanamori H."/>
            <person name="Takamatsu D."/>
        </authorList>
    </citation>
    <scope>NUCLEOTIDE SEQUENCE [LARGE SCALE GENOMIC DNA]</scope>
    <source>
        <strain evidence="2 3">J8TS2</strain>
    </source>
</reference>
<evidence type="ECO:0000313" key="2">
    <source>
        <dbReference type="EMBL" id="GIN60002.1"/>
    </source>
</evidence>
<organism evidence="2 3">
    <name type="scientific">Lederbergia ruris</name>
    <dbReference type="NCBI Taxonomy" id="217495"/>
    <lineage>
        <taxon>Bacteria</taxon>
        <taxon>Bacillati</taxon>
        <taxon>Bacillota</taxon>
        <taxon>Bacilli</taxon>
        <taxon>Bacillales</taxon>
        <taxon>Bacillaceae</taxon>
        <taxon>Lederbergia</taxon>
    </lineage>
</organism>
<proteinExistence type="predicted"/>
<name>A0ABQ4KRN2_9BACI</name>
<accession>A0ABQ4KRN2</accession>
<dbReference type="EMBL" id="BORB01000101">
    <property type="protein sequence ID" value="GIN60002.1"/>
    <property type="molecule type" value="Genomic_DNA"/>
</dbReference>
<evidence type="ECO:0000313" key="3">
    <source>
        <dbReference type="Proteomes" id="UP000679950"/>
    </source>
</evidence>
<evidence type="ECO:0000256" key="1">
    <source>
        <dbReference type="SAM" id="MobiDB-lite"/>
    </source>
</evidence>
<keyword evidence="3" id="KW-1185">Reference proteome</keyword>
<sequence length="64" mass="7163">MKDGTNTDMLRGAVSKRRSEDFRMGKPPTFNGVGSNSEYIGIGRHTRGTETSQYPEEEKEKSIP</sequence>
<protein>
    <submittedName>
        <fullName evidence="2">Uncharacterized protein</fullName>
    </submittedName>
</protein>
<gene>
    <name evidence="2" type="ORF">J8TS2_43210</name>
</gene>
<dbReference type="Proteomes" id="UP000679950">
    <property type="component" value="Unassembled WGS sequence"/>
</dbReference>